<reference evidence="2" key="1">
    <citation type="submission" date="2018-02" db="EMBL/GenBank/DDBJ databases">
        <title>Rhizophora mucronata_Transcriptome.</title>
        <authorList>
            <person name="Meera S.P."/>
            <person name="Sreeshan A."/>
            <person name="Augustine A."/>
        </authorList>
    </citation>
    <scope>NUCLEOTIDE SEQUENCE</scope>
    <source>
        <tissue evidence="2">Leaf</tissue>
    </source>
</reference>
<sequence length="54" mass="6370">MWPNFKLPIFYYISILKPPNQEKNSEGHCKNCKNNSRNRNNECQISMLSLGVRN</sequence>
<protein>
    <submittedName>
        <fullName evidence="2">Uncharacterized protein</fullName>
    </submittedName>
</protein>
<accession>A0A2P2III2</accession>
<name>A0A2P2III2_RHIMU</name>
<proteinExistence type="predicted"/>
<dbReference type="AlphaFoldDB" id="A0A2P2III2"/>
<dbReference type="EMBL" id="GGEC01000555">
    <property type="protein sequence ID" value="MBW81038.1"/>
    <property type="molecule type" value="Transcribed_RNA"/>
</dbReference>
<evidence type="ECO:0000313" key="2">
    <source>
        <dbReference type="EMBL" id="MBW81038.1"/>
    </source>
</evidence>
<organism evidence="2">
    <name type="scientific">Rhizophora mucronata</name>
    <name type="common">Asiatic mangrove</name>
    <dbReference type="NCBI Taxonomy" id="61149"/>
    <lineage>
        <taxon>Eukaryota</taxon>
        <taxon>Viridiplantae</taxon>
        <taxon>Streptophyta</taxon>
        <taxon>Embryophyta</taxon>
        <taxon>Tracheophyta</taxon>
        <taxon>Spermatophyta</taxon>
        <taxon>Magnoliopsida</taxon>
        <taxon>eudicotyledons</taxon>
        <taxon>Gunneridae</taxon>
        <taxon>Pentapetalae</taxon>
        <taxon>rosids</taxon>
        <taxon>fabids</taxon>
        <taxon>Malpighiales</taxon>
        <taxon>Rhizophoraceae</taxon>
        <taxon>Rhizophora</taxon>
    </lineage>
</organism>
<feature type="region of interest" description="Disordered" evidence="1">
    <location>
        <begin position="20"/>
        <end position="39"/>
    </location>
</feature>
<evidence type="ECO:0000256" key="1">
    <source>
        <dbReference type="SAM" id="MobiDB-lite"/>
    </source>
</evidence>